<dbReference type="PANTHER" id="PTHR10937:SF0">
    <property type="entry name" value="GLUTAMINE--FRUCTOSE-6-PHOSPHATE TRANSAMINASE (ISOMERIZING)"/>
    <property type="match status" value="1"/>
</dbReference>
<dbReference type="KEGG" id="vg:5364309"/>
<evidence type="ECO:0000256" key="7">
    <source>
        <dbReference type="SAM" id="Phobius"/>
    </source>
</evidence>
<dbReference type="InterPro" id="IPR001347">
    <property type="entry name" value="SIS_dom"/>
</dbReference>
<evidence type="ECO:0000259" key="9">
    <source>
        <dbReference type="PROSITE" id="PS51464"/>
    </source>
</evidence>
<feature type="transmembrane region" description="Helical" evidence="7">
    <location>
        <begin position="42"/>
        <end position="59"/>
    </location>
</feature>
<dbReference type="EMBL" id="DQ890022">
    <property type="protein sequence ID" value="ABT15320.1"/>
    <property type="molecule type" value="Genomic_DNA"/>
</dbReference>
<dbReference type="FunFam" id="3.40.50.10490:FF:000001">
    <property type="entry name" value="Glutamine--fructose-6-phosphate aminotransferase [isomerizing]"/>
    <property type="match status" value="1"/>
</dbReference>
<dbReference type="EC" id="2.6.1.16" evidence="2"/>
<dbReference type="NCBIfam" id="TIGR01135">
    <property type="entry name" value="glmS"/>
    <property type="match status" value="1"/>
</dbReference>
<dbReference type="Proteomes" id="UP000204095">
    <property type="component" value="Segment"/>
</dbReference>
<dbReference type="InterPro" id="IPR005855">
    <property type="entry name" value="GFAT"/>
</dbReference>
<keyword evidence="3" id="KW-0032">Aminotransferase</keyword>
<evidence type="ECO:0000256" key="2">
    <source>
        <dbReference type="ARBA" id="ARBA00012916"/>
    </source>
</evidence>
<comment type="catalytic activity">
    <reaction evidence="1">
        <text>D-fructose 6-phosphate + L-glutamine = D-glucosamine 6-phosphate + L-glutamate</text>
        <dbReference type="Rhea" id="RHEA:13237"/>
        <dbReference type="ChEBI" id="CHEBI:29985"/>
        <dbReference type="ChEBI" id="CHEBI:58359"/>
        <dbReference type="ChEBI" id="CHEBI:58725"/>
        <dbReference type="ChEBI" id="CHEBI:61527"/>
        <dbReference type="EC" id="2.6.1.16"/>
    </reaction>
</comment>
<dbReference type="SUPFAM" id="SSF53697">
    <property type="entry name" value="SIS domain"/>
    <property type="match status" value="1"/>
</dbReference>
<dbReference type="GeneID" id="5364309"/>
<reference evidence="10 11" key="1">
    <citation type="journal article" date="2007" name="Virology">
        <title>Sequence and annotation of the 314-kb MT325 and the 321-kb FR483 viruses that infect Chlorella Pbi.</title>
        <authorList>
            <person name="Fitzgerald L.A."/>
            <person name="Graves M.V."/>
            <person name="Li X."/>
            <person name="Feldblyum T."/>
            <person name="Hartigan J."/>
            <person name="Van Etten J.L."/>
        </authorList>
    </citation>
    <scope>NUCLEOTIDE SEQUENCE [LARGE SCALE GENOMIC DNA]</scope>
    <source>
        <strain evidence="10 11">FR483</strain>
    </source>
</reference>
<keyword evidence="6" id="KW-0315">Glutamine amidotransferase</keyword>
<dbReference type="InterPro" id="IPR035466">
    <property type="entry name" value="GlmS/AgaS_SIS"/>
</dbReference>
<dbReference type="OrthoDB" id="3394at10239"/>
<proteinExistence type="predicted"/>
<dbReference type="PANTHER" id="PTHR10937">
    <property type="entry name" value="GLUCOSAMINE--FRUCTOSE-6-PHOSPHATE AMINOTRANSFERASE, ISOMERIZING"/>
    <property type="match status" value="1"/>
</dbReference>
<organismHost>
    <name type="scientific">Paramecium bursaria</name>
    <dbReference type="NCBI Taxonomy" id="74790"/>
</organismHost>
<evidence type="ECO:0000256" key="5">
    <source>
        <dbReference type="ARBA" id="ARBA00022737"/>
    </source>
</evidence>
<dbReference type="CDD" id="cd05008">
    <property type="entry name" value="SIS_GlmS_GlmD_1"/>
    <property type="match status" value="1"/>
</dbReference>
<dbReference type="CDD" id="cd00714">
    <property type="entry name" value="GFAT"/>
    <property type="match status" value="1"/>
</dbReference>
<evidence type="ECO:0000256" key="3">
    <source>
        <dbReference type="ARBA" id="ARBA00022576"/>
    </source>
</evidence>
<evidence type="ECO:0000313" key="10">
    <source>
        <dbReference type="EMBL" id="ABT15320.1"/>
    </source>
</evidence>
<dbReference type="Gene3D" id="3.60.20.10">
    <property type="entry name" value="Glutamine Phosphoribosylpyrophosphate, subunit 1, domain 1"/>
    <property type="match status" value="1"/>
</dbReference>
<protein>
    <recommendedName>
        <fullName evidence="2">glutamine--fructose-6-phosphate transaminase (isomerizing)</fullName>
        <ecNumber evidence="2">2.6.1.16</ecNumber>
    </recommendedName>
</protein>
<dbReference type="PROSITE" id="PS51278">
    <property type="entry name" value="GATASE_TYPE_2"/>
    <property type="match status" value="1"/>
</dbReference>
<accession>A7J689</accession>
<dbReference type="GO" id="GO:0006047">
    <property type="term" value="P:UDP-N-acetylglucosamine metabolic process"/>
    <property type="evidence" value="ECO:0007669"/>
    <property type="project" value="TreeGrafter"/>
</dbReference>
<feature type="domain" description="SIS" evidence="9">
    <location>
        <begin position="329"/>
        <end position="468"/>
    </location>
</feature>
<gene>
    <name evidence="10" type="primary">N035R</name>
    <name evidence="10" type="ORF">FR483_N035R</name>
</gene>
<dbReference type="RefSeq" id="YP_001425667.1">
    <property type="nucleotide sequence ID" value="NC_008603.1"/>
</dbReference>
<dbReference type="InterPro" id="IPR035490">
    <property type="entry name" value="GlmS/FrlB_SIS"/>
</dbReference>
<dbReference type="Pfam" id="PF01380">
    <property type="entry name" value="SIS"/>
    <property type="match status" value="2"/>
</dbReference>
<organism evidence="10 11">
    <name type="scientific">Paramecium bursaria Chlorella virus FR483</name>
    <name type="common">PBCV-FR483</name>
    <dbReference type="NCBI Taxonomy" id="399781"/>
    <lineage>
        <taxon>Viruses</taxon>
        <taxon>Varidnaviria</taxon>
        <taxon>Bamfordvirae</taxon>
        <taxon>Nucleocytoviricota</taxon>
        <taxon>Megaviricetes</taxon>
        <taxon>Algavirales</taxon>
        <taxon>Phycodnaviridae</taxon>
        <taxon>Chlorovirus</taxon>
        <taxon>Chlorovirus conductrix</taxon>
        <taxon>Paramecium bursaria Chlorella virus A1</taxon>
    </lineage>
</organism>
<dbReference type="GO" id="GO:0006002">
    <property type="term" value="P:fructose 6-phosphate metabolic process"/>
    <property type="evidence" value="ECO:0007669"/>
    <property type="project" value="TreeGrafter"/>
</dbReference>
<sequence length="643" mass="70500">MRRAAMIIGSEMSFCSRVYKSRSVNMHCHLLYIDKPNYKTRVGVILLIHIMCGIFGIVSNSSAIPLSLDGIQKLEYRGYDSCGIAFPDADGLKRIRSINGIADLRRQSIGSSSSIVIAHSRWSTTGIPSVMNAHPHFSVRDDINIAVVHNGIIENYRDLRTHLIGQGFVFESQTDTEVVAHLIRLFYNGNLLEAVQIVVKQLRGSYALGVICNKEPNVLVIAKNKSPLVIGKNDDNSICVASDPIAAPTNKIMYVEDGATGKISPGEVCLFDSNNDTIPTSFEILDDFEVMPANGAFEHHMLREIYEQPLSIKNTIKNIVFEPDTFGDIAPAIFGKVSNVIILACGTSYNAGLVAKNWIETIAHKHCDVYIASEYEPFISNPNTLVVTISQSGETADTISALHKAKKAGMLYTLTICNSAKSTIVRESIMKFITKCGPEVSVASTKAFTSQLAALYVLANVLGNKQDSSMLDEMPDAVERTLSLVKDSMLEWADDIYESQSALFLGRGLHAPVAYEGALKLKEISYIHAEGISAGELKHGPLALLNKPVPVVVSLADHSCLDKLKSNIDEVLARGARVFVITEQHIDLEHHENLKVVKVPYVDKILSPIIHTIPMQLLSYFVAVRLGRNVDRPTGLAKSVTVE</sequence>
<feature type="domain" description="SIS" evidence="9">
    <location>
        <begin position="492"/>
        <end position="633"/>
    </location>
</feature>
<dbReference type="GO" id="GO:0004360">
    <property type="term" value="F:glutamine-fructose-6-phosphate transaminase (isomerizing) activity"/>
    <property type="evidence" value="ECO:0007669"/>
    <property type="project" value="UniProtKB-EC"/>
</dbReference>
<dbReference type="GO" id="GO:0097367">
    <property type="term" value="F:carbohydrate derivative binding"/>
    <property type="evidence" value="ECO:0007669"/>
    <property type="project" value="InterPro"/>
</dbReference>
<dbReference type="PROSITE" id="PS51464">
    <property type="entry name" value="SIS"/>
    <property type="match status" value="2"/>
</dbReference>
<dbReference type="GO" id="GO:0006487">
    <property type="term" value="P:protein N-linked glycosylation"/>
    <property type="evidence" value="ECO:0007669"/>
    <property type="project" value="TreeGrafter"/>
</dbReference>
<keyword evidence="5" id="KW-0677">Repeat</keyword>
<keyword evidence="4" id="KW-0808">Transferase</keyword>
<dbReference type="InterPro" id="IPR046348">
    <property type="entry name" value="SIS_dom_sf"/>
</dbReference>
<dbReference type="NCBIfam" id="NF001484">
    <property type="entry name" value="PRK00331.1"/>
    <property type="match status" value="1"/>
</dbReference>
<keyword evidence="7" id="KW-0812">Transmembrane</keyword>
<dbReference type="InterPro" id="IPR029055">
    <property type="entry name" value="Ntn_hydrolases_N"/>
</dbReference>
<evidence type="ECO:0000259" key="8">
    <source>
        <dbReference type="PROSITE" id="PS51278"/>
    </source>
</evidence>
<dbReference type="InterPro" id="IPR017932">
    <property type="entry name" value="GATase_2_dom"/>
</dbReference>
<keyword evidence="7" id="KW-0472">Membrane</keyword>
<keyword evidence="7" id="KW-1133">Transmembrane helix</keyword>
<evidence type="ECO:0000256" key="1">
    <source>
        <dbReference type="ARBA" id="ARBA00001031"/>
    </source>
</evidence>
<dbReference type="SUPFAM" id="SSF56235">
    <property type="entry name" value="N-terminal nucleophile aminohydrolases (Ntn hydrolases)"/>
    <property type="match status" value="1"/>
</dbReference>
<dbReference type="Pfam" id="PF13522">
    <property type="entry name" value="GATase_6"/>
    <property type="match status" value="1"/>
</dbReference>
<evidence type="ECO:0000256" key="4">
    <source>
        <dbReference type="ARBA" id="ARBA00022679"/>
    </source>
</evidence>
<evidence type="ECO:0000256" key="6">
    <source>
        <dbReference type="ARBA" id="ARBA00022962"/>
    </source>
</evidence>
<name>A7J689_PBCVF</name>
<feature type="domain" description="Glutamine amidotransferase type-2" evidence="8">
    <location>
        <begin position="52"/>
        <end position="274"/>
    </location>
</feature>
<dbReference type="Gene3D" id="3.40.50.10490">
    <property type="entry name" value="Glucose-6-phosphate isomerase like protein, domain 1"/>
    <property type="match status" value="2"/>
</dbReference>
<dbReference type="CDD" id="cd05009">
    <property type="entry name" value="SIS_GlmS_GlmD_2"/>
    <property type="match status" value="1"/>
</dbReference>
<dbReference type="InterPro" id="IPR047084">
    <property type="entry name" value="GFAT_N"/>
</dbReference>
<evidence type="ECO:0000313" key="11">
    <source>
        <dbReference type="Proteomes" id="UP000204095"/>
    </source>
</evidence>